<dbReference type="InterPro" id="IPR010730">
    <property type="entry name" value="HET"/>
</dbReference>
<evidence type="ECO:0000259" key="1">
    <source>
        <dbReference type="Pfam" id="PF06985"/>
    </source>
</evidence>
<dbReference type="EMBL" id="ML739066">
    <property type="protein sequence ID" value="KAE8354726.1"/>
    <property type="molecule type" value="Genomic_DNA"/>
</dbReference>
<accession>A0A5N6ZCY3</accession>
<dbReference type="PANTHER" id="PTHR33112:SF1">
    <property type="entry name" value="HETEROKARYON INCOMPATIBILITY DOMAIN-CONTAINING PROTEIN"/>
    <property type="match status" value="1"/>
</dbReference>
<dbReference type="Pfam" id="PF06985">
    <property type="entry name" value="HET"/>
    <property type="match status" value="1"/>
</dbReference>
<evidence type="ECO:0000313" key="2">
    <source>
        <dbReference type="EMBL" id="KAE8354726.1"/>
    </source>
</evidence>
<dbReference type="Proteomes" id="UP000327118">
    <property type="component" value="Unassembled WGS sequence"/>
</dbReference>
<reference evidence="3" key="1">
    <citation type="submission" date="2019-04" db="EMBL/GenBank/DDBJ databases">
        <title>Friends and foes A comparative genomics studyof 23 Aspergillus species from section Flavi.</title>
        <authorList>
            <consortium name="DOE Joint Genome Institute"/>
            <person name="Kjaerbolling I."/>
            <person name="Vesth T."/>
            <person name="Frisvad J.C."/>
            <person name="Nybo J.L."/>
            <person name="Theobald S."/>
            <person name="Kildgaard S."/>
            <person name="Isbrandt T."/>
            <person name="Kuo A."/>
            <person name="Sato A."/>
            <person name="Lyhne E.K."/>
            <person name="Kogle M.E."/>
            <person name="Wiebenga A."/>
            <person name="Kun R.S."/>
            <person name="Lubbers R.J."/>
            <person name="Makela M.R."/>
            <person name="Barry K."/>
            <person name="Chovatia M."/>
            <person name="Clum A."/>
            <person name="Daum C."/>
            <person name="Haridas S."/>
            <person name="He G."/>
            <person name="LaButti K."/>
            <person name="Lipzen A."/>
            <person name="Mondo S."/>
            <person name="Riley R."/>
            <person name="Salamov A."/>
            <person name="Simmons B.A."/>
            <person name="Magnuson J.K."/>
            <person name="Henrissat B."/>
            <person name="Mortensen U.H."/>
            <person name="Larsen T.O."/>
            <person name="Devries R.P."/>
            <person name="Grigoriev I.V."/>
            <person name="Machida M."/>
            <person name="Baker S.E."/>
            <person name="Andersen M.R."/>
        </authorList>
    </citation>
    <scope>NUCLEOTIDE SEQUENCE [LARGE SCALE GENOMIC DNA]</scope>
    <source>
        <strain evidence="3">CBS 553.77</strain>
    </source>
</reference>
<dbReference type="AlphaFoldDB" id="A0A5N6ZCY3"/>
<protein>
    <submittedName>
        <fullName evidence="2">Heterokaryon incompatibility protein-domain-containing protein</fullName>
    </submittedName>
</protein>
<feature type="domain" description="Heterokaryon incompatibility" evidence="1">
    <location>
        <begin position="91"/>
        <end position="227"/>
    </location>
</feature>
<organism evidence="2 3">
    <name type="scientific">Aspergillus coremiiformis</name>
    <dbReference type="NCBI Taxonomy" id="138285"/>
    <lineage>
        <taxon>Eukaryota</taxon>
        <taxon>Fungi</taxon>
        <taxon>Dikarya</taxon>
        <taxon>Ascomycota</taxon>
        <taxon>Pezizomycotina</taxon>
        <taxon>Eurotiomycetes</taxon>
        <taxon>Eurotiomycetidae</taxon>
        <taxon>Eurotiales</taxon>
        <taxon>Aspergillaceae</taxon>
        <taxon>Aspergillus</taxon>
        <taxon>Aspergillus subgen. Circumdati</taxon>
    </lineage>
</organism>
<name>A0A5N6ZCY3_9EURO</name>
<evidence type="ECO:0000313" key="3">
    <source>
        <dbReference type="Proteomes" id="UP000327118"/>
    </source>
</evidence>
<dbReference type="OrthoDB" id="405906at2759"/>
<dbReference type="PANTHER" id="PTHR33112">
    <property type="entry name" value="DOMAIN PROTEIN, PUTATIVE-RELATED"/>
    <property type="match status" value="1"/>
</dbReference>
<keyword evidence="3" id="KW-1185">Reference proteome</keyword>
<proteinExistence type="predicted"/>
<gene>
    <name evidence="2" type="ORF">BDV28DRAFT_146838</name>
</gene>
<sequence>MSAGRLPRFSTDIRLWAPKKCKFVSPTKYGDVVNYAAPSLRPFVNWEIAQTWVNSRPYWFPGQPAVRRLQKLKVIDVQKNQVVEAPEHCRFLALSYVFGAKNRIELQPPYRFQRDHLPKTIRDAVVACGKLDYRYLWIDQLCIDQSNETEVEEQINQMDGIYARAVCTLVALEGIDSDHGLPGVTVPRFWDHTVVHLGDVVFADTAPSLEDVLGHSKWLSRGWTLQESFYSSSQLFFTKYGVYYTTIGNPIGSPAIRSETPCDGKYDFTGYALSRRNSYWKILEQYSRRHLTYQSDALRAFTAVLRATYGDETYHGIPLNHIDRAITWTHDESLALSYSRDGFPSWSWTSHLGPVRHIGKDFEFGLATWAIPGDYPNSAITVCKPPYYKPIGSPYSRELGDPRSLVHRIIMVWLNGCVSSPFPVEECSSSPLPISTPSDLESDLFFEDVGLLPKNDLFSPHHLLIDALARRWGGDNAFFDDRYGQMDLQTVFPKSHRVLASAAPGRILVHTQTAYFYLLPFKNQHTDGSQQIFWILCQNRTIAGDIWLPRYHQTLRTDDLREFILLSIGRSPSSIRYNCFWYDEIGDPEDYVGGEINVEPREELERMQRGIALRVMLIERQPGTDIARRLGIGHILLETWLKADPQFQTLILE</sequence>